<dbReference type="KEGG" id="mng:MNEG_15081"/>
<dbReference type="OrthoDB" id="42736at2759"/>
<dbReference type="STRING" id="145388.A0A0D2IY64"/>
<gene>
    <name evidence="3" type="ORF">MNEG_15081</name>
</gene>
<dbReference type="GeneID" id="25732707"/>
<feature type="non-terminal residue" evidence="3">
    <location>
        <position position="163"/>
    </location>
</feature>
<reference evidence="3 4" key="1">
    <citation type="journal article" date="2013" name="BMC Genomics">
        <title>Reconstruction of the lipid metabolism for the microalga Monoraphidium neglectum from its genome sequence reveals characteristics suitable for biofuel production.</title>
        <authorList>
            <person name="Bogen C."/>
            <person name="Al-Dilaimi A."/>
            <person name="Albersmeier A."/>
            <person name="Wichmann J."/>
            <person name="Grundmann M."/>
            <person name="Rupp O."/>
            <person name="Lauersen K.J."/>
            <person name="Blifernez-Klassen O."/>
            <person name="Kalinowski J."/>
            <person name="Goesmann A."/>
            <person name="Mussgnug J.H."/>
            <person name="Kruse O."/>
        </authorList>
    </citation>
    <scope>NUCLEOTIDE SEQUENCE [LARGE SCALE GENOMIC DNA]</scope>
    <source>
        <strain evidence="3 4">SAG 48.87</strain>
    </source>
</reference>
<protein>
    <submittedName>
        <fullName evidence="3">Pentatricopeptide repeat-containing protein</fullName>
    </submittedName>
</protein>
<feature type="repeat" description="PPR" evidence="2">
    <location>
        <begin position="133"/>
        <end position="163"/>
    </location>
</feature>
<proteinExistence type="predicted"/>
<dbReference type="Proteomes" id="UP000054498">
    <property type="component" value="Unassembled WGS sequence"/>
</dbReference>
<dbReference type="SUPFAM" id="SSF48452">
    <property type="entry name" value="TPR-like"/>
    <property type="match status" value="1"/>
</dbReference>
<dbReference type="Gene3D" id="1.25.40.10">
    <property type="entry name" value="Tetratricopeptide repeat domain"/>
    <property type="match status" value="1"/>
</dbReference>
<sequence length="163" mass="18632">MKRLPRGEPLPERLLRALRHLDSRAAALLLKDLSKAGLDERAIELFDWLRALPERHVLRALCDVYTYTAMISLCIYQQNVDRAMELLAEMRARGVERNVHTYTALMNVCIKCGKMAAALDIFNNMRAERCTPNVVTYNTLIDVCGKLGQWDRALGVIKLMRSE</sequence>
<dbReference type="EMBL" id="KK105229">
    <property type="protein sequence ID" value="KIY92882.1"/>
    <property type="molecule type" value="Genomic_DNA"/>
</dbReference>
<dbReference type="RefSeq" id="XP_013891902.1">
    <property type="nucleotide sequence ID" value="XM_014036448.1"/>
</dbReference>
<dbReference type="AlphaFoldDB" id="A0A0D2IY64"/>
<feature type="repeat" description="PPR" evidence="2">
    <location>
        <begin position="98"/>
        <end position="132"/>
    </location>
</feature>
<accession>A0A0D2IY64</accession>
<dbReference type="NCBIfam" id="TIGR00756">
    <property type="entry name" value="PPR"/>
    <property type="match status" value="3"/>
</dbReference>
<evidence type="ECO:0000256" key="2">
    <source>
        <dbReference type="PROSITE-ProRule" id="PRU00708"/>
    </source>
</evidence>
<dbReference type="PROSITE" id="PS51375">
    <property type="entry name" value="PPR"/>
    <property type="match status" value="3"/>
</dbReference>
<dbReference type="PANTHER" id="PTHR47936:SF1">
    <property type="entry name" value="PENTATRICOPEPTIDE REPEAT-CONTAINING PROTEIN GUN1, CHLOROPLASTIC"/>
    <property type="match status" value="1"/>
</dbReference>
<dbReference type="InterPro" id="IPR011990">
    <property type="entry name" value="TPR-like_helical_dom_sf"/>
</dbReference>
<organism evidence="3 4">
    <name type="scientific">Monoraphidium neglectum</name>
    <dbReference type="NCBI Taxonomy" id="145388"/>
    <lineage>
        <taxon>Eukaryota</taxon>
        <taxon>Viridiplantae</taxon>
        <taxon>Chlorophyta</taxon>
        <taxon>core chlorophytes</taxon>
        <taxon>Chlorophyceae</taxon>
        <taxon>CS clade</taxon>
        <taxon>Sphaeropleales</taxon>
        <taxon>Selenastraceae</taxon>
        <taxon>Monoraphidium</taxon>
    </lineage>
</organism>
<evidence type="ECO:0000256" key="1">
    <source>
        <dbReference type="ARBA" id="ARBA00022737"/>
    </source>
</evidence>
<keyword evidence="1" id="KW-0677">Repeat</keyword>
<evidence type="ECO:0000313" key="4">
    <source>
        <dbReference type="Proteomes" id="UP000054498"/>
    </source>
</evidence>
<name>A0A0D2IY64_9CHLO</name>
<dbReference type="PANTHER" id="PTHR47936">
    <property type="entry name" value="PPR_LONG DOMAIN-CONTAINING PROTEIN"/>
    <property type="match status" value="1"/>
</dbReference>
<evidence type="ECO:0000313" key="3">
    <source>
        <dbReference type="EMBL" id="KIY92882.1"/>
    </source>
</evidence>
<dbReference type="InterPro" id="IPR002885">
    <property type="entry name" value="PPR_rpt"/>
</dbReference>
<feature type="repeat" description="PPR" evidence="2">
    <location>
        <begin position="63"/>
        <end position="97"/>
    </location>
</feature>
<keyword evidence="4" id="KW-1185">Reference proteome</keyword>
<dbReference type="Pfam" id="PF13812">
    <property type="entry name" value="PPR_3"/>
    <property type="match status" value="1"/>
</dbReference>